<dbReference type="EMBL" id="JACICY010000008">
    <property type="protein sequence ID" value="MBB3861920.1"/>
    <property type="molecule type" value="Genomic_DNA"/>
</dbReference>
<evidence type="ECO:0000256" key="1">
    <source>
        <dbReference type="SAM" id="Phobius"/>
    </source>
</evidence>
<name>A0A7W6EXC6_9SPHN</name>
<dbReference type="AlphaFoldDB" id="A0A7W6EXC6"/>
<sequence>MKWLVTIGATIALATAMLLWGLAPASECSTPQEIHWWTGLPAFVFYVAAGCYIAAQGTLAQRLLLFITSAGIIVVYVAILSQSLPIVIQTEISCAAQGLR</sequence>
<reference evidence="2 3" key="1">
    <citation type="submission" date="2020-08" db="EMBL/GenBank/DDBJ databases">
        <title>Genomic Encyclopedia of Type Strains, Phase IV (KMG-IV): sequencing the most valuable type-strain genomes for metagenomic binning, comparative biology and taxonomic classification.</title>
        <authorList>
            <person name="Goeker M."/>
        </authorList>
    </citation>
    <scope>NUCLEOTIDE SEQUENCE [LARGE SCALE GENOMIC DNA]</scope>
    <source>
        <strain evidence="2 3">DSM 14552</strain>
    </source>
</reference>
<evidence type="ECO:0000313" key="2">
    <source>
        <dbReference type="EMBL" id="MBB3861920.1"/>
    </source>
</evidence>
<evidence type="ECO:0000313" key="3">
    <source>
        <dbReference type="Proteomes" id="UP000562395"/>
    </source>
</evidence>
<keyword evidence="3" id="KW-1185">Reference proteome</keyword>
<accession>A0A7W6EXC6</accession>
<feature type="transmembrane region" description="Helical" evidence="1">
    <location>
        <begin position="35"/>
        <end position="55"/>
    </location>
</feature>
<keyword evidence="1" id="KW-0812">Transmembrane</keyword>
<gene>
    <name evidence="2" type="ORF">GGQ88_003210</name>
</gene>
<comment type="caution">
    <text evidence="2">The sequence shown here is derived from an EMBL/GenBank/DDBJ whole genome shotgun (WGS) entry which is preliminary data.</text>
</comment>
<dbReference type="Proteomes" id="UP000562395">
    <property type="component" value="Unassembled WGS sequence"/>
</dbReference>
<dbReference type="RefSeq" id="WP_183614416.1">
    <property type="nucleotide sequence ID" value="NZ_JACICY010000008.1"/>
</dbReference>
<organism evidence="2 3">
    <name type="scientific">Novosphingobium hassiacum</name>
    <dbReference type="NCBI Taxonomy" id="173676"/>
    <lineage>
        <taxon>Bacteria</taxon>
        <taxon>Pseudomonadati</taxon>
        <taxon>Pseudomonadota</taxon>
        <taxon>Alphaproteobacteria</taxon>
        <taxon>Sphingomonadales</taxon>
        <taxon>Sphingomonadaceae</taxon>
        <taxon>Novosphingobium</taxon>
    </lineage>
</organism>
<proteinExistence type="predicted"/>
<keyword evidence="1" id="KW-1133">Transmembrane helix</keyword>
<feature type="transmembrane region" description="Helical" evidence="1">
    <location>
        <begin position="62"/>
        <end position="80"/>
    </location>
</feature>
<protein>
    <submittedName>
        <fullName evidence="2">Uncharacterized protein</fullName>
    </submittedName>
</protein>
<keyword evidence="1" id="KW-0472">Membrane</keyword>